<accession>A0AA39NKC3</accession>
<evidence type="ECO:0000256" key="4">
    <source>
        <dbReference type="ARBA" id="ARBA00022989"/>
    </source>
</evidence>
<protein>
    <submittedName>
        <fullName evidence="8">Uncharacterized protein</fullName>
    </submittedName>
</protein>
<dbReference type="Pfam" id="PF11712">
    <property type="entry name" value="Vma12"/>
    <property type="match status" value="1"/>
</dbReference>
<evidence type="ECO:0000256" key="5">
    <source>
        <dbReference type="ARBA" id="ARBA00023136"/>
    </source>
</evidence>
<organism evidence="8 9">
    <name type="scientific">Armillaria tabescens</name>
    <name type="common">Ringless honey mushroom</name>
    <name type="synonym">Agaricus tabescens</name>
    <dbReference type="NCBI Taxonomy" id="1929756"/>
    <lineage>
        <taxon>Eukaryota</taxon>
        <taxon>Fungi</taxon>
        <taxon>Dikarya</taxon>
        <taxon>Basidiomycota</taxon>
        <taxon>Agaricomycotina</taxon>
        <taxon>Agaricomycetes</taxon>
        <taxon>Agaricomycetidae</taxon>
        <taxon>Agaricales</taxon>
        <taxon>Marasmiineae</taxon>
        <taxon>Physalacriaceae</taxon>
        <taxon>Desarmillaria</taxon>
    </lineage>
</organism>
<dbReference type="GO" id="GO:0070072">
    <property type="term" value="P:vacuolar proton-transporting V-type ATPase complex assembly"/>
    <property type="evidence" value="ECO:0007669"/>
    <property type="project" value="InterPro"/>
</dbReference>
<sequence length="226" mass="25368">MTPDLNISLEDHLRDTLASVQSLLPRELSAQLEVYLTLPKPALIPYTVLQSVSQWSRSSSGSSALRSATPPRDLNDFSMISLLAGTTTSPERKFGSYVPPRDPEEVEAERKKERRAITTLMNALLSVGGSGFAAWWASQHAGWKKEWRALFGLFVGFIVAIAEAVLYLIWQSRHSAPTKKTRRRRRLVSARHKKNDGDGDSSVAETEDNDNRLRRRVNPDQSVPRE</sequence>
<evidence type="ECO:0000256" key="2">
    <source>
        <dbReference type="ARBA" id="ARBA00022692"/>
    </source>
</evidence>
<evidence type="ECO:0000256" key="6">
    <source>
        <dbReference type="SAM" id="MobiDB-lite"/>
    </source>
</evidence>
<feature type="region of interest" description="Disordered" evidence="6">
    <location>
        <begin position="180"/>
        <end position="226"/>
    </location>
</feature>
<keyword evidence="9" id="KW-1185">Reference proteome</keyword>
<feature type="compositionally biased region" description="Basic residues" evidence="6">
    <location>
        <begin position="180"/>
        <end position="194"/>
    </location>
</feature>
<evidence type="ECO:0000256" key="1">
    <source>
        <dbReference type="ARBA" id="ARBA00004477"/>
    </source>
</evidence>
<evidence type="ECO:0000256" key="7">
    <source>
        <dbReference type="SAM" id="Phobius"/>
    </source>
</evidence>
<feature type="transmembrane region" description="Helical" evidence="7">
    <location>
        <begin position="119"/>
        <end position="137"/>
    </location>
</feature>
<evidence type="ECO:0000256" key="3">
    <source>
        <dbReference type="ARBA" id="ARBA00022824"/>
    </source>
</evidence>
<dbReference type="GO" id="GO:0005789">
    <property type="term" value="C:endoplasmic reticulum membrane"/>
    <property type="evidence" value="ECO:0007669"/>
    <property type="project" value="UniProtKB-SubCell"/>
</dbReference>
<keyword evidence="2 7" id="KW-0812">Transmembrane</keyword>
<dbReference type="RefSeq" id="XP_060337851.1">
    <property type="nucleotide sequence ID" value="XM_060483035.1"/>
</dbReference>
<feature type="transmembrane region" description="Helical" evidence="7">
    <location>
        <begin position="149"/>
        <end position="170"/>
    </location>
</feature>
<evidence type="ECO:0000313" key="8">
    <source>
        <dbReference type="EMBL" id="KAK0467259.1"/>
    </source>
</evidence>
<dbReference type="PANTHER" id="PTHR31394:SF1">
    <property type="entry name" value="TRANSMEMBRANE PROTEIN 199"/>
    <property type="match status" value="1"/>
</dbReference>
<dbReference type="InterPro" id="IPR021013">
    <property type="entry name" value="ATPase_Vma12"/>
</dbReference>
<dbReference type="AlphaFoldDB" id="A0AA39NKC3"/>
<dbReference type="Proteomes" id="UP001175211">
    <property type="component" value="Unassembled WGS sequence"/>
</dbReference>
<name>A0AA39NKC3_ARMTA</name>
<keyword evidence="5 7" id="KW-0472">Membrane</keyword>
<feature type="region of interest" description="Disordered" evidence="6">
    <location>
        <begin position="91"/>
        <end position="110"/>
    </location>
</feature>
<keyword evidence="3" id="KW-0256">Endoplasmic reticulum</keyword>
<comment type="caution">
    <text evidence="8">The sequence shown here is derived from an EMBL/GenBank/DDBJ whole genome shotgun (WGS) entry which is preliminary data.</text>
</comment>
<dbReference type="PANTHER" id="PTHR31394">
    <property type="entry name" value="TRANSMEMBRANE PROTEIN 199"/>
    <property type="match status" value="1"/>
</dbReference>
<comment type="subcellular location">
    <subcellularLocation>
        <location evidence="1">Endoplasmic reticulum membrane</location>
        <topology evidence="1">Multi-pass membrane protein</topology>
    </subcellularLocation>
</comment>
<evidence type="ECO:0000313" key="9">
    <source>
        <dbReference type="Proteomes" id="UP001175211"/>
    </source>
</evidence>
<reference evidence="8" key="1">
    <citation type="submission" date="2023-06" db="EMBL/GenBank/DDBJ databases">
        <authorList>
            <consortium name="Lawrence Berkeley National Laboratory"/>
            <person name="Ahrendt S."/>
            <person name="Sahu N."/>
            <person name="Indic B."/>
            <person name="Wong-Bajracharya J."/>
            <person name="Merenyi Z."/>
            <person name="Ke H.-M."/>
            <person name="Monk M."/>
            <person name="Kocsube S."/>
            <person name="Drula E."/>
            <person name="Lipzen A."/>
            <person name="Balint B."/>
            <person name="Henrissat B."/>
            <person name="Andreopoulos B."/>
            <person name="Martin F.M."/>
            <person name="Harder C.B."/>
            <person name="Rigling D."/>
            <person name="Ford K.L."/>
            <person name="Foster G.D."/>
            <person name="Pangilinan J."/>
            <person name="Papanicolaou A."/>
            <person name="Barry K."/>
            <person name="LaButti K."/>
            <person name="Viragh M."/>
            <person name="Koriabine M."/>
            <person name="Yan M."/>
            <person name="Riley R."/>
            <person name="Champramary S."/>
            <person name="Plett K.L."/>
            <person name="Tsai I.J."/>
            <person name="Slot J."/>
            <person name="Sipos G."/>
            <person name="Plett J."/>
            <person name="Nagy L.G."/>
            <person name="Grigoriev I.V."/>
        </authorList>
    </citation>
    <scope>NUCLEOTIDE SEQUENCE</scope>
    <source>
        <strain evidence="8">CCBAS 213</strain>
    </source>
</reference>
<gene>
    <name evidence="8" type="ORF">EV420DRAFT_674857</name>
</gene>
<dbReference type="GeneID" id="85366583"/>
<keyword evidence="4 7" id="KW-1133">Transmembrane helix</keyword>
<dbReference type="EMBL" id="JAUEPS010000003">
    <property type="protein sequence ID" value="KAK0467259.1"/>
    <property type="molecule type" value="Genomic_DNA"/>
</dbReference>
<proteinExistence type="predicted"/>